<dbReference type="Gene3D" id="1.10.287.70">
    <property type="match status" value="1"/>
</dbReference>
<evidence type="ECO:0000256" key="3">
    <source>
        <dbReference type="ARBA" id="ARBA00022989"/>
    </source>
</evidence>
<feature type="transmembrane region" description="Helical" evidence="5">
    <location>
        <begin position="109"/>
        <end position="129"/>
    </location>
</feature>
<proteinExistence type="predicted"/>
<evidence type="ECO:0000256" key="1">
    <source>
        <dbReference type="ARBA" id="ARBA00004141"/>
    </source>
</evidence>
<dbReference type="SUPFAM" id="SSF81324">
    <property type="entry name" value="Voltage-gated potassium channels"/>
    <property type="match status" value="1"/>
</dbReference>
<organism evidence="7 8">
    <name type="scientific">Durusdinium trenchii</name>
    <dbReference type="NCBI Taxonomy" id="1381693"/>
    <lineage>
        <taxon>Eukaryota</taxon>
        <taxon>Sar</taxon>
        <taxon>Alveolata</taxon>
        <taxon>Dinophyceae</taxon>
        <taxon>Suessiales</taxon>
        <taxon>Symbiodiniaceae</taxon>
        <taxon>Durusdinium</taxon>
    </lineage>
</organism>
<comment type="subcellular location">
    <subcellularLocation>
        <location evidence="1">Membrane</location>
        <topology evidence="1">Multi-pass membrane protein</topology>
    </subcellularLocation>
</comment>
<accession>A0ABP0LRB2</accession>
<evidence type="ECO:0000256" key="2">
    <source>
        <dbReference type="ARBA" id="ARBA00022692"/>
    </source>
</evidence>
<comment type="caution">
    <text evidence="7">The sequence shown here is derived from an EMBL/GenBank/DDBJ whole genome shotgun (WGS) entry which is preliminary data.</text>
</comment>
<feature type="domain" description="Ion transport" evidence="6">
    <location>
        <begin position="2"/>
        <end position="137"/>
    </location>
</feature>
<evidence type="ECO:0000256" key="4">
    <source>
        <dbReference type="ARBA" id="ARBA00023136"/>
    </source>
</evidence>
<dbReference type="Pfam" id="PF00520">
    <property type="entry name" value="Ion_trans"/>
    <property type="match status" value="1"/>
</dbReference>
<dbReference type="PANTHER" id="PTHR45689:SF5">
    <property type="entry name" value="I[[H]] CHANNEL, ISOFORM E"/>
    <property type="match status" value="1"/>
</dbReference>
<protein>
    <recommendedName>
        <fullName evidence="6">Ion transport domain-containing protein</fullName>
    </recommendedName>
</protein>
<evidence type="ECO:0000256" key="5">
    <source>
        <dbReference type="SAM" id="Phobius"/>
    </source>
</evidence>
<reference evidence="7 8" key="1">
    <citation type="submission" date="2024-02" db="EMBL/GenBank/DDBJ databases">
        <authorList>
            <person name="Chen Y."/>
            <person name="Shah S."/>
            <person name="Dougan E. K."/>
            <person name="Thang M."/>
            <person name="Chan C."/>
        </authorList>
    </citation>
    <scope>NUCLEOTIDE SEQUENCE [LARGE SCALE GENOMIC DNA]</scope>
</reference>
<keyword evidence="8" id="KW-1185">Reference proteome</keyword>
<keyword evidence="4 5" id="KW-0472">Membrane</keyword>
<evidence type="ECO:0000313" key="8">
    <source>
        <dbReference type="Proteomes" id="UP001642484"/>
    </source>
</evidence>
<dbReference type="InterPro" id="IPR051413">
    <property type="entry name" value="K/Na_HCN_channel"/>
</dbReference>
<name>A0ABP0LRB2_9DINO</name>
<dbReference type="EMBL" id="CAXAMN010013336">
    <property type="protein sequence ID" value="CAK9040584.1"/>
    <property type="molecule type" value="Genomic_DNA"/>
</dbReference>
<evidence type="ECO:0000313" key="7">
    <source>
        <dbReference type="EMBL" id="CAK9040584.1"/>
    </source>
</evidence>
<gene>
    <name evidence="7" type="ORF">CCMP2556_LOCUS21854</name>
</gene>
<dbReference type="InterPro" id="IPR005821">
    <property type="entry name" value="Ion_trans_dom"/>
</dbReference>
<dbReference type="PANTHER" id="PTHR45689">
    <property type="entry name" value="I[[H]] CHANNEL, ISOFORM E"/>
    <property type="match status" value="1"/>
</dbReference>
<keyword evidence="3 5" id="KW-1133">Transmembrane helix</keyword>
<dbReference type="Proteomes" id="UP001642484">
    <property type="component" value="Unassembled WGS sequence"/>
</dbReference>
<keyword evidence="2 5" id="KW-0812">Transmembrane</keyword>
<sequence length="285" mass="32511">MVRILRLAKISRMSEAVQEQIQSQTANIHYSLFKSIFRLLLLTHLLACSWYGIGRLSGEEWGDISWVQADSFTERTLGYQYTTCYHWAFCQMGVGGIAIYPTNTYERSFGIFAAFVALMTFSTLVSKMTSLMSSLNKLKDEETEQFRLLRRYLIYNDIPLHLSQRIIRFLQHGYRIRNEALSAGNHLPILDLLSQHYHGDEEGEPVTTIQGCDLAVAGAAQGQGKCVRESSECQAAAVAYAKDYVDQLRKCNQLNDLFVLTKMQHNLSRQASCLDCNTSSWMRLY</sequence>
<evidence type="ECO:0000259" key="6">
    <source>
        <dbReference type="Pfam" id="PF00520"/>
    </source>
</evidence>